<dbReference type="InterPro" id="IPR027417">
    <property type="entry name" value="P-loop_NTPase"/>
</dbReference>
<evidence type="ECO:0000256" key="12">
    <source>
        <dbReference type="ARBA" id="ARBA00029757"/>
    </source>
</evidence>
<dbReference type="HAMAP" id="MF_00409">
    <property type="entry name" value="LpxK"/>
    <property type="match status" value="1"/>
</dbReference>
<evidence type="ECO:0000313" key="15">
    <source>
        <dbReference type="Proteomes" id="UP000576082"/>
    </source>
</evidence>
<dbReference type="GO" id="GO:0005886">
    <property type="term" value="C:plasma membrane"/>
    <property type="evidence" value="ECO:0007669"/>
    <property type="project" value="TreeGrafter"/>
</dbReference>
<evidence type="ECO:0000256" key="11">
    <source>
        <dbReference type="ARBA" id="ARBA00023098"/>
    </source>
</evidence>
<keyword evidence="5 13" id="KW-0444">Lipid biosynthesis</keyword>
<evidence type="ECO:0000256" key="13">
    <source>
        <dbReference type="HAMAP-Rule" id="MF_00409"/>
    </source>
</evidence>
<evidence type="ECO:0000256" key="8">
    <source>
        <dbReference type="ARBA" id="ARBA00022741"/>
    </source>
</evidence>
<gene>
    <name evidence="13 14" type="primary">lpxK</name>
    <name evidence="14" type="ORF">HHU12_03630</name>
</gene>
<comment type="pathway">
    <text evidence="2 13">Glycolipid biosynthesis; lipid IV(A) biosynthesis; lipid IV(A) from (3R)-3-hydroxytetradecanoyl-[acyl-carrier-protein] and UDP-N-acetyl-alpha-D-glucosamine: step 6/6.</text>
</comment>
<comment type="function">
    <text evidence="1 13">Transfers the gamma-phosphate of ATP to the 4'-position of a tetraacyldisaccharide 1-phosphate intermediate (termed DS-1-P) to form tetraacyldisaccharide 1,4'-bis-phosphate (lipid IVA).</text>
</comment>
<dbReference type="PANTHER" id="PTHR42724">
    <property type="entry name" value="TETRAACYLDISACCHARIDE 4'-KINASE"/>
    <property type="match status" value="1"/>
</dbReference>
<evidence type="ECO:0000256" key="10">
    <source>
        <dbReference type="ARBA" id="ARBA00022840"/>
    </source>
</evidence>
<keyword evidence="15" id="KW-1185">Reference proteome</keyword>
<evidence type="ECO:0000256" key="6">
    <source>
        <dbReference type="ARBA" id="ARBA00022556"/>
    </source>
</evidence>
<keyword evidence="11 13" id="KW-0443">Lipid metabolism</keyword>
<keyword evidence="9 13" id="KW-0418">Kinase</keyword>
<proteinExistence type="inferred from homology"/>
<dbReference type="InterPro" id="IPR003758">
    <property type="entry name" value="LpxK"/>
</dbReference>
<dbReference type="Pfam" id="PF02606">
    <property type="entry name" value="LpxK"/>
    <property type="match status" value="1"/>
</dbReference>
<reference evidence="14 15" key="1">
    <citation type="submission" date="2020-04" db="EMBL/GenBank/DDBJ databases">
        <title>Flammeovirga sp. SR4, a novel species isolated from seawater.</title>
        <authorList>
            <person name="Wang X."/>
        </authorList>
    </citation>
    <scope>NUCLEOTIDE SEQUENCE [LARGE SCALE GENOMIC DNA]</scope>
    <source>
        <strain evidence="14 15">ATCC 23126</strain>
    </source>
</reference>
<dbReference type="SUPFAM" id="SSF52540">
    <property type="entry name" value="P-loop containing nucleoside triphosphate hydrolases"/>
    <property type="match status" value="1"/>
</dbReference>
<keyword evidence="8 13" id="KW-0547">Nucleotide-binding</keyword>
<dbReference type="NCBIfam" id="TIGR00682">
    <property type="entry name" value="lpxK"/>
    <property type="match status" value="1"/>
</dbReference>
<dbReference type="UniPathway" id="UPA00359">
    <property type="reaction ID" value="UER00482"/>
</dbReference>
<keyword evidence="7 13" id="KW-0808">Transferase</keyword>
<evidence type="ECO:0000313" key="14">
    <source>
        <dbReference type="EMBL" id="NME67048.1"/>
    </source>
</evidence>
<evidence type="ECO:0000256" key="2">
    <source>
        <dbReference type="ARBA" id="ARBA00004870"/>
    </source>
</evidence>
<dbReference type="PANTHER" id="PTHR42724:SF1">
    <property type="entry name" value="TETRAACYLDISACCHARIDE 4'-KINASE, MITOCHONDRIAL-RELATED"/>
    <property type="match status" value="1"/>
</dbReference>
<evidence type="ECO:0000256" key="7">
    <source>
        <dbReference type="ARBA" id="ARBA00022679"/>
    </source>
</evidence>
<dbReference type="GO" id="GO:0009029">
    <property type="term" value="F:lipid-A 4'-kinase activity"/>
    <property type="evidence" value="ECO:0007669"/>
    <property type="project" value="UniProtKB-UniRule"/>
</dbReference>
<accession>A0A7X9P0N4</accession>
<sequence>MKYILKPFSTLYDYITSIRNKNYDNGRSRVVSFTLPIICVGNLSVGGTGKTPFVEFLIQNFSKKYKVGILSRGYGRKTKGPIYADEIATAKTIGDEPMQYHSKYNNVEVVVAEQRVLGMPFFMDSDMIVLDDAFQHRAIHRDLNIMLSDFSSPFFKDEVLPLGRLRENREGASRADIIIYTKVKNQLSQTEIDTYTQETHKYAPNAHVFFTSIKYDEAYVLNEQSDVNADDQKVYVMTSIAKPEPMIEYIEEELQKEVVKHFKFRDHYSFTEKTIQRIENEIGSNKVVIISEKDAVKLRPLLRNTTLQFMVIPILPEVLDDKKDQLLALIETALSKEE</sequence>
<evidence type="ECO:0000256" key="4">
    <source>
        <dbReference type="ARBA" id="ARBA00016436"/>
    </source>
</evidence>
<comment type="similarity">
    <text evidence="13">Belongs to the LpxK family.</text>
</comment>
<dbReference type="GO" id="GO:0005524">
    <property type="term" value="F:ATP binding"/>
    <property type="evidence" value="ECO:0007669"/>
    <property type="project" value="UniProtKB-UniRule"/>
</dbReference>
<evidence type="ECO:0000256" key="1">
    <source>
        <dbReference type="ARBA" id="ARBA00002274"/>
    </source>
</evidence>
<dbReference type="GO" id="GO:0009244">
    <property type="term" value="P:lipopolysaccharide core region biosynthetic process"/>
    <property type="evidence" value="ECO:0007669"/>
    <property type="project" value="TreeGrafter"/>
</dbReference>
<protein>
    <recommendedName>
        <fullName evidence="4 13">Tetraacyldisaccharide 4'-kinase</fullName>
        <ecNumber evidence="3 13">2.7.1.130</ecNumber>
    </recommendedName>
    <alternativeName>
        <fullName evidence="12 13">Lipid A 4'-kinase</fullName>
    </alternativeName>
</protein>
<evidence type="ECO:0000256" key="5">
    <source>
        <dbReference type="ARBA" id="ARBA00022516"/>
    </source>
</evidence>
<dbReference type="Proteomes" id="UP000576082">
    <property type="component" value="Unassembled WGS sequence"/>
</dbReference>
<dbReference type="EMBL" id="JABANE010000007">
    <property type="protein sequence ID" value="NME67048.1"/>
    <property type="molecule type" value="Genomic_DNA"/>
</dbReference>
<comment type="catalytic activity">
    <reaction evidence="13">
        <text>a lipid A disaccharide + ATP = a lipid IVA + ADP + H(+)</text>
        <dbReference type="Rhea" id="RHEA:67840"/>
        <dbReference type="ChEBI" id="CHEBI:15378"/>
        <dbReference type="ChEBI" id="CHEBI:30616"/>
        <dbReference type="ChEBI" id="CHEBI:176343"/>
        <dbReference type="ChEBI" id="CHEBI:176425"/>
        <dbReference type="ChEBI" id="CHEBI:456216"/>
        <dbReference type="EC" id="2.7.1.130"/>
    </reaction>
</comment>
<dbReference type="AlphaFoldDB" id="A0A7X9P0N4"/>
<keyword evidence="10 13" id="KW-0067">ATP-binding</keyword>
<dbReference type="GO" id="GO:0009245">
    <property type="term" value="P:lipid A biosynthetic process"/>
    <property type="evidence" value="ECO:0007669"/>
    <property type="project" value="UniProtKB-UniRule"/>
</dbReference>
<comment type="caution">
    <text evidence="14">The sequence shown here is derived from an EMBL/GenBank/DDBJ whole genome shotgun (WGS) entry which is preliminary data.</text>
</comment>
<keyword evidence="6 13" id="KW-0441">Lipid A biosynthesis</keyword>
<dbReference type="RefSeq" id="WP_169655097.1">
    <property type="nucleotide sequence ID" value="NZ_JABANE010000007.1"/>
</dbReference>
<dbReference type="EC" id="2.7.1.130" evidence="3 13"/>
<feature type="binding site" evidence="13">
    <location>
        <begin position="44"/>
        <end position="51"/>
    </location>
    <ligand>
        <name>ATP</name>
        <dbReference type="ChEBI" id="CHEBI:30616"/>
    </ligand>
</feature>
<organism evidence="14 15">
    <name type="scientific">Flammeovirga aprica JL-4</name>
    <dbReference type="NCBI Taxonomy" id="694437"/>
    <lineage>
        <taxon>Bacteria</taxon>
        <taxon>Pseudomonadati</taxon>
        <taxon>Bacteroidota</taxon>
        <taxon>Cytophagia</taxon>
        <taxon>Cytophagales</taxon>
        <taxon>Flammeovirgaceae</taxon>
        <taxon>Flammeovirga</taxon>
    </lineage>
</organism>
<evidence type="ECO:0000256" key="9">
    <source>
        <dbReference type="ARBA" id="ARBA00022777"/>
    </source>
</evidence>
<name>A0A7X9P0N4_9BACT</name>
<evidence type="ECO:0000256" key="3">
    <source>
        <dbReference type="ARBA" id="ARBA00012071"/>
    </source>
</evidence>